<proteinExistence type="predicted"/>
<dbReference type="InterPro" id="IPR050114">
    <property type="entry name" value="UPF0173_UPF0282_UlaG_hydrolase"/>
</dbReference>
<keyword evidence="1" id="KW-0378">Hydrolase</keyword>
<protein>
    <submittedName>
        <fullName evidence="2">Uncharacterized protein</fullName>
    </submittedName>
</protein>
<reference evidence="2 3" key="1">
    <citation type="journal article" date="2025" name="Microbiol. Resour. Announc.">
        <title>Draft genome sequences for Neonectria magnoliae and Neonectria punicea, canker pathogens of Liriodendron tulipifera and Acer saccharum in West Virginia.</title>
        <authorList>
            <person name="Petronek H.M."/>
            <person name="Kasson M.T."/>
            <person name="Metheny A.M."/>
            <person name="Stauder C.M."/>
            <person name="Lovett B."/>
            <person name="Lynch S.C."/>
            <person name="Garnas J.R."/>
            <person name="Kasson L.R."/>
            <person name="Stajich J.E."/>
        </authorList>
    </citation>
    <scope>NUCLEOTIDE SEQUENCE [LARGE SCALE GENOMIC DNA]</scope>
    <source>
        <strain evidence="2 3">NRRL 64653</strain>
    </source>
</reference>
<sequence>MKAPPHHVVSSISSIRDALQLYGRPNVFYFTGDTILVPGEIVKIREKYHVVILLASLGRAFIPYPTPESDPIQITMGGKDVAEMVHQLDVDLLVLMQYESWSHFIEGRKELEKVFKEKGILNKVI</sequence>
<dbReference type="Proteomes" id="UP001498476">
    <property type="component" value="Unassembled WGS sequence"/>
</dbReference>
<dbReference type="Gene3D" id="3.60.15.10">
    <property type="entry name" value="Ribonuclease Z/Hydroxyacylglutathione hydrolase-like"/>
    <property type="match status" value="1"/>
</dbReference>
<dbReference type="PANTHER" id="PTHR43546">
    <property type="entry name" value="UPF0173 METAL-DEPENDENT HYDROLASE MJ1163-RELATED"/>
    <property type="match status" value="1"/>
</dbReference>
<organism evidence="2 3">
    <name type="scientific">Neonectria punicea</name>
    <dbReference type="NCBI Taxonomy" id="979145"/>
    <lineage>
        <taxon>Eukaryota</taxon>
        <taxon>Fungi</taxon>
        <taxon>Dikarya</taxon>
        <taxon>Ascomycota</taxon>
        <taxon>Pezizomycotina</taxon>
        <taxon>Sordariomycetes</taxon>
        <taxon>Hypocreomycetidae</taxon>
        <taxon>Hypocreales</taxon>
        <taxon>Nectriaceae</taxon>
        <taxon>Neonectria</taxon>
    </lineage>
</organism>
<keyword evidence="3" id="KW-1185">Reference proteome</keyword>
<dbReference type="EMBL" id="JAZAVJ010000214">
    <property type="protein sequence ID" value="KAK7404114.1"/>
    <property type="molecule type" value="Genomic_DNA"/>
</dbReference>
<dbReference type="InterPro" id="IPR036866">
    <property type="entry name" value="RibonucZ/Hydroxyglut_hydro"/>
</dbReference>
<evidence type="ECO:0000256" key="1">
    <source>
        <dbReference type="ARBA" id="ARBA00022801"/>
    </source>
</evidence>
<comment type="caution">
    <text evidence="2">The sequence shown here is derived from an EMBL/GenBank/DDBJ whole genome shotgun (WGS) entry which is preliminary data.</text>
</comment>
<name>A0ABR1GQJ3_9HYPO</name>
<evidence type="ECO:0000313" key="3">
    <source>
        <dbReference type="Proteomes" id="UP001498476"/>
    </source>
</evidence>
<dbReference type="PANTHER" id="PTHR43546:SF9">
    <property type="entry name" value="L-ASCORBATE-6-PHOSPHATE LACTONASE ULAG-RELATED"/>
    <property type="match status" value="1"/>
</dbReference>
<accession>A0ABR1GQJ3</accession>
<gene>
    <name evidence="2" type="ORF">QQX98_010130</name>
</gene>
<evidence type="ECO:0000313" key="2">
    <source>
        <dbReference type="EMBL" id="KAK7404114.1"/>
    </source>
</evidence>